<protein>
    <recommendedName>
        <fullName evidence="5">Endosomal spry domain-containing protein</fullName>
    </recommendedName>
</protein>
<feature type="region of interest" description="Disordered" evidence="1">
    <location>
        <begin position="226"/>
        <end position="287"/>
    </location>
</feature>
<feature type="compositionally biased region" description="Polar residues" evidence="1">
    <location>
        <begin position="112"/>
        <end position="123"/>
    </location>
</feature>
<comment type="caution">
    <text evidence="3">The sequence shown here is derived from an EMBL/GenBank/DDBJ whole genome shotgun (WGS) entry which is preliminary data.</text>
</comment>
<keyword evidence="2" id="KW-0472">Membrane</keyword>
<feature type="compositionally biased region" description="Basic and acidic residues" evidence="1">
    <location>
        <begin position="347"/>
        <end position="361"/>
    </location>
</feature>
<accession>A0A559MNE5</accession>
<evidence type="ECO:0000313" key="4">
    <source>
        <dbReference type="Proteomes" id="UP000315522"/>
    </source>
</evidence>
<dbReference type="AlphaFoldDB" id="A0A559MNE5"/>
<keyword evidence="2" id="KW-0812">Transmembrane</keyword>
<gene>
    <name evidence="3" type="ORF">LAWI1_G001211</name>
</gene>
<evidence type="ECO:0000256" key="1">
    <source>
        <dbReference type="SAM" id="MobiDB-lite"/>
    </source>
</evidence>
<proteinExistence type="predicted"/>
<dbReference type="Proteomes" id="UP000315522">
    <property type="component" value="Unassembled WGS sequence"/>
</dbReference>
<feature type="compositionally biased region" description="Polar residues" evidence="1">
    <location>
        <begin position="243"/>
        <end position="253"/>
    </location>
</feature>
<sequence length="431" mass="46970">MAPLPSTTNLKSYLTTLLRRTPSPSPTSSLGTLAARTQAILPRDTTVDPSSGVTPFNSIPNKAIFALFGLIGVGIVCTAIWFFFWAKNGGFYFQENDWDDYKSTVLRRKGPNGTTLSGATESTDLGGGSVVHGEKSSKWGRKKKGMKRYKDFDEEGSEITGSAGGSSLGSEMSELKWKVKQDRKKAKKHESRLRGGDLGAEEAMLDDNETVDGTVENELRAYRHEKPARVGGLNRQADGSAWDGSTNDNSTVASDLLSHREHTPTNTPTKVKKERNDNYTGGTGGIRKVVSTSANNVGFWNRTSKKSNVDQEHIKAEAAKLQEKGRAAQRRDFSFNVGDDSTVASEQEERQARREAREARRAARKAQGSIVEGSEISSNVSSDLGTKAYHHPIPGLSSTAGSEYTEERRKKRAGGGGYRRGRRDSLSDDGN</sequence>
<feature type="transmembrane region" description="Helical" evidence="2">
    <location>
        <begin position="63"/>
        <end position="84"/>
    </location>
</feature>
<dbReference type="EMBL" id="QGML01000006">
    <property type="protein sequence ID" value="TVY94478.1"/>
    <property type="molecule type" value="Genomic_DNA"/>
</dbReference>
<organism evidence="3 4">
    <name type="scientific">Lachnellula willkommii</name>
    <dbReference type="NCBI Taxonomy" id="215461"/>
    <lineage>
        <taxon>Eukaryota</taxon>
        <taxon>Fungi</taxon>
        <taxon>Dikarya</taxon>
        <taxon>Ascomycota</taxon>
        <taxon>Pezizomycotina</taxon>
        <taxon>Leotiomycetes</taxon>
        <taxon>Helotiales</taxon>
        <taxon>Lachnaceae</taxon>
        <taxon>Lachnellula</taxon>
    </lineage>
</organism>
<feature type="region of interest" description="Disordered" evidence="1">
    <location>
        <begin position="111"/>
        <end position="137"/>
    </location>
</feature>
<evidence type="ECO:0000313" key="3">
    <source>
        <dbReference type="EMBL" id="TVY94478.1"/>
    </source>
</evidence>
<feature type="compositionally biased region" description="Basic and acidic residues" evidence="1">
    <location>
        <begin position="322"/>
        <end position="333"/>
    </location>
</feature>
<feature type="compositionally biased region" description="Polar residues" evidence="1">
    <location>
        <begin position="375"/>
        <end position="384"/>
    </location>
</feature>
<name>A0A559MNE5_9HELO</name>
<reference evidence="3 4" key="1">
    <citation type="submission" date="2018-05" db="EMBL/GenBank/DDBJ databases">
        <title>Genome sequencing and assembly of the regulated plant pathogen Lachnellula willkommii and related sister species for the development of diagnostic species identification markers.</title>
        <authorList>
            <person name="Giroux E."/>
            <person name="Bilodeau G."/>
        </authorList>
    </citation>
    <scope>NUCLEOTIDE SEQUENCE [LARGE SCALE GENOMIC DNA]</scope>
    <source>
        <strain evidence="3 4">CBS 172.35</strain>
    </source>
</reference>
<keyword evidence="2" id="KW-1133">Transmembrane helix</keyword>
<evidence type="ECO:0000256" key="2">
    <source>
        <dbReference type="SAM" id="Phobius"/>
    </source>
</evidence>
<evidence type="ECO:0008006" key="5">
    <source>
        <dbReference type="Google" id="ProtNLM"/>
    </source>
</evidence>
<feature type="region of interest" description="Disordered" evidence="1">
    <location>
        <begin position="322"/>
        <end position="431"/>
    </location>
</feature>
<keyword evidence="4" id="KW-1185">Reference proteome</keyword>